<organism evidence="2 3">
    <name type="scientific">Cedratvirus A11</name>
    <dbReference type="NCBI Taxonomy" id="1903266"/>
    <lineage>
        <taxon>Viruses</taxon>
        <taxon>Pithoviruses</taxon>
        <taxon>Orthocedratvirinae</taxon>
        <taxon>Alphacedratvirus</taxon>
        <taxon>Alphacedratvirus aljazairmassiliense</taxon>
    </lineage>
</organism>
<dbReference type="OrthoDB" id="25879at10239"/>
<sequence length="161" mass="19378">MFEKIEEFPQLWHEVVHCQVHGDYSRYDMVEVYYERSPRVKSSQWKGVKTLVAGDLLMIKPYRLYQREKDLILQLKEGGNYFLLSSPYVWSACESCDEETKSDFTIKEFANIYDLVWEFIHEEYLFYEQIIVPQTYEELLEFSQTDLEQRLLFASDEPVQV</sequence>
<feature type="domain" description="DUF5869" evidence="1">
    <location>
        <begin position="3"/>
        <end position="144"/>
    </location>
</feature>
<dbReference type="Pfam" id="PF19194">
    <property type="entry name" value="DUF5869"/>
    <property type="match status" value="1"/>
</dbReference>
<keyword evidence="3" id="KW-1185">Reference proteome</keyword>
<name>A0A1M7XUZ5_9VIRU</name>
<gene>
    <name evidence="2" type="ORF">BQ3484_447</name>
</gene>
<evidence type="ECO:0000313" key="3">
    <source>
        <dbReference type="Proteomes" id="UP000201465"/>
    </source>
</evidence>
<dbReference type="GeneID" id="30523426"/>
<protein>
    <recommendedName>
        <fullName evidence="1">DUF5869 domain-containing protein</fullName>
    </recommendedName>
</protein>
<accession>A0A1M7XUZ5</accession>
<dbReference type="KEGG" id="vg:30523426"/>
<dbReference type="RefSeq" id="YP_009329387.1">
    <property type="nucleotide sequence ID" value="NC_032108.1"/>
</dbReference>
<evidence type="ECO:0000313" key="2">
    <source>
        <dbReference type="EMBL" id="SHO33515.1"/>
    </source>
</evidence>
<dbReference type="EMBL" id="LT671577">
    <property type="protein sequence ID" value="SHO33515.1"/>
    <property type="molecule type" value="Genomic_DNA"/>
</dbReference>
<evidence type="ECO:0000259" key="1">
    <source>
        <dbReference type="Pfam" id="PF19194"/>
    </source>
</evidence>
<proteinExistence type="predicted"/>
<dbReference type="InterPro" id="IPR043807">
    <property type="entry name" value="DUF5869"/>
</dbReference>
<reference evidence="2 3" key="1">
    <citation type="submission" date="2016-11" db="EMBL/GenBank/DDBJ databases">
        <authorList>
            <consortium name="Urmite Genomes"/>
        </authorList>
    </citation>
    <scope>NUCLEOTIDE SEQUENCE [LARGE SCALE GENOMIC DNA]</scope>
    <source>
        <strain evidence="2 3">A11</strain>
    </source>
</reference>
<dbReference type="Proteomes" id="UP000201465">
    <property type="component" value="Segment"/>
</dbReference>